<gene>
    <name evidence="7" type="primary">adhA</name>
    <name evidence="7" type="ORF">DF3PB_10109</name>
</gene>
<feature type="domain" description="Enoyl reductase (ER)" evidence="6">
    <location>
        <begin position="7"/>
        <end position="322"/>
    </location>
</feature>
<accession>A0A380T9E3</accession>
<dbReference type="SUPFAM" id="SSF50129">
    <property type="entry name" value="GroES-like"/>
    <property type="match status" value="1"/>
</dbReference>
<dbReference type="GO" id="GO:0008270">
    <property type="term" value="F:zinc ion binding"/>
    <property type="evidence" value="ECO:0007669"/>
    <property type="project" value="InterPro"/>
</dbReference>
<evidence type="ECO:0000259" key="6">
    <source>
        <dbReference type="SMART" id="SM00829"/>
    </source>
</evidence>
<organism evidence="7">
    <name type="scientific">metagenome</name>
    <dbReference type="NCBI Taxonomy" id="256318"/>
    <lineage>
        <taxon>unclassified sequences</taxon>
        <taxon>metagenomes</taxon>
    </lineage>
</organism>
<dbReference type="EMBL" id="UIDG01000001">
    <property type="protein sequence ID" value="SUS03357.1"/>
    <property type="molecule type" value="Genomic_DNA"/>
</dbReference>
<comment type="cofactor">
    <cofactor evidence="1">
        <name>Zn(2+)</name>
        <dbReference type="ChEBI" id="CHEBI:29105"/>
    </cofactor>
</comment>
<dbReference type="PANTHER" id="PTHR42940">
    <property type="entry name" value="ALCOHOL DEHYDROGENASE 1-RELATED"/>
    <property type="match status" value="1"/>
</dbReference>
<dbReference type="Pfam" id="PF08240">
    <property type="entry name" value="ADH_N"/>
    <property type="match status" value="1"/>
</dbReference>
<evidence type="ECO:0000256" key="2">
    <source>
        <dbReference type="ARBA" id="ARBA00008072"/>
    </source>
</evidence>
<dbReference type="Gene3D" id="3.40.50.720">
    <property type="entry name" value="NAD(P)-binding Rossmann-like Domain"/>
    <property type="match status" value="1"/>
</dbReference>
<dbReference type="InterPro" id="IPR014187">
    <property type="entry name" value="ADH_Zn_typ-2"/>
</dbReference>
<comment type="similarity">
    <text evidence="2">Belongs to the zinc-containing alcohol dehydrogenase family.</text>
</comment>
<evidence type="ECO:0000256" key="5">
    <source>
        <dbReference type="ARBA" id="ARBA00023002"/>
    </source>
</evidence>
<dbReference type="AlphaFoldDB" id="A0A380T9E3"/>
<dbReference type="GO" id="GO:0005737">
    <property type="term" value="C:cytoplasm"/>
    <property type="evidence" value="ECO:0007669"/>
    <property type="project" value="TreeGrafter"/>
</dbReference>
<dbReference type="EC" id="1.1.1.1" evidence="7"/>
<dbReference type="PANTHER" id="PTHR42940:SF8">
    <property type="entry name" value="VACUOLAR PROTEIN SORTING-ASSOCIATED PROTEIN 11"/>
    <property type="match status" value="1"/>
</dbReference>
<evidence type="ECO:0000256" key="1">
    <source>
        <dbReference type="ARBA" id="ARBA00001947"/>
    </source>
</evidence>
<dbReference type="GO" id="GO:0004022">
    <property type="term" value="F:alcohol dehydrogenase (NAD+) activity"/>
    <property type="evidence" value="ECO:0007669"/>
    <property type="project" value="UniProtKB-EC"/>
</dbReference>
<evidence type="ECO:0000256" key="4">
    <source>
        <dbReference type="ARBA" id="ARBA00022833"/>
    </source>
</evidence>
<dbReference type="InterPro" id="IPR036291">
    <property type="entry name" value="NAD(P)-bd_dom_sf"/>
</dbReference>
<dbReference type="SMART" id="SM00829">
    <property type="entry name" value="PKS_ER"/>
    <property type="match status" value="1"/>
</dbReference>
<dbReference type="InterPro" id="IPR002328">
    <property type="entry name" value="ADH_Zn_CS"/>
</dbReference>
<reference evidence="7" key="1">
    <citation type="submission" date="2018-07" db="EMBL/GenBank/DDBJ databases">
        <authorList>
            <person name="Quirk P.G."/>
            <person name="Krulwich T.A."/>
        </authorList>
    </citation>
    <scope>NUCLEOTIDE SEQUENCE</scope>
</reference>
<protein>
    <submittedName>
        <fullName evidence="7">Putative alcohol dehydrogenase AdhA</fullName>
        <ecNumber evidence="7">1.1.1.1</ecNumber>
    </submittedName>
</protein>
<evidence type="ECO:0000313" key="7">
    <source>
        <dbReference type="EMBL" id="SUS03357.1"/>
    </source>
</evidence>
<dbReference type="CDD" id="cd08298">
    <property type="entry name" value="CAD2"/>
    <property type="match status" value="1"/>
</dbReference>
<dbReference type="InterPro" id="IPR013154">
    <property type="entry name" value="ADH-like_N"/>
</dbReference>
<sequence>MRLEGIGAPLVMREIPDPEPDPYQVRIEVEACAVCRTDLHIVDGELPSLRNAITPGHEVVGVVDRLGEGVSVLSLGQRVGVGWLGGTCGCCSYCHRSKENLCDKPEFTGYSRDGGFATHMIADARYAYHLPQHGPAEGLAPLMCAGLIGWRSLVFAGEGRTIGLYGFGAAAHIVIQVAKWQQRRVFAFTQPGDAAAQKLARDLGADWTGASSEPPPEPMDAAIIYAPVGALVPLALKNVRRGGRVVCAGIHMSDIPSFPYRDLWGERQIVSVANLTRQDAHDFLQLVHCIDIRTHTTVYPLAEANRALDDLRAGRLQGAAVLAV</sequence>
<dbReference type="PROSITE" id="PS00059">
    <property type="entry name" value="ADH_ZINC"/>
    <property type="match status" value="1"/>
</dbReference>
<dbReference type="NCBIfam" id="TIGR02822">
    <property type="entry name" value="adh_fam_2"/>
    <property type="match status" value="1"/>
</dbReference>
<dbReference type="InterPro" id="IPR011032">
    <property type="entry name" value="GroES-like_sf"/>
</dbReference>
<proteinExistence type="inferred from homology"/>
<keyword evidence="4" id="KW-0862">Zinc</keyword>
<dbReference type="Gene3D" id="3.90.180.10">
    <property type="entry name" value="Medium-chain alcohol dehydrogenases, catalytic domain"/>
    <property type="match status" value="1"/>
</dbReference>
<evidence type="ECO:0000256" key="3">
    <source>
        <dbReference type="ARBA" id="ARBA00022723"/>
    </source>
</evidence>
<dbReference type="InterPro" id="IPR020843">
    <property type="entry name" value="ER"/>
</dbReference>
<keyword evidence="3" id="KW-0479">Metal-binding</keyword>
<keyword evidence="5 7" id="KW-0560">Oxidoreductase</keyword>
<name>A0A380T9E3_9ZZZZ</name>
<dbReference type="SUPFAM" id="SSF51735">
    <property type="entry name" value="NAD(P)-binding Rossmann-fold domains"/>
    <property type="match status" value="1"/>
</dbReference>